<dbReference type="GO" id="GO:0004519">
    <property type="term" value="F:endonuclease activity"/>
    <property type="evidence" value="ECO:0007669"/>
    <property type="project" value="UniProtKB-KW"/>
</dbReference>
<dbReference type="EMBL" id="CP053661">
    <property type="protein sequence ID" value="QKD82655.1"/>
    <property type="molecule type" value="Genomic_DNA"/>
</dbReference>
<name>A0A6M8BJN7_9CYAN</name>
<dbReference type="SUPFAM" id="SSF52980">
    <property type="entry name" value="Restriction endonuclease-like"/>
    <property type="match status" value="1"/>
</dbReference>
<dbReference type="PANTHER" id="PTHR35400:SF1">
    <property type="entry name" value="SLR1083 PROTEIN"/>
    <property type="match status" value="1"/>
</dbReference>
<dbReference type="InterPro" id="IPR008538">
    <property type="entry name" value="Uma2"/>
</dbReference>
<evidence type="ECO:0000313" key="3">
    <source>
        <dbReference type="Proteomes" id="UP000505210"/>
    </source>
</evidence>
<keyword evidence="2" id="KW-0378">Hydrolase</keyword>
<feature type="domain" description="Putative restriction endonuclease" evidence="1">
    <location>
        <begin position="21"/>
        <end position="196"/>
    </location>
</feature>
<sequence length="219" mass="24254">MVDALSSSPSLISDAWVPATWEVFLASCDRPEVENAQCYYDAGWMRIETMPTGSAHGQDNSILAAVITLYGTLRDLAYTALINTSFRQPGERECQPDLAYYIGTDAARPPKNNQPVDVTVWGAPTLAIEIFSSTLSDDLGQKRLLYERLGVREYWVVNVEAAAIIAFEIVSGGSRQIQVSTVLPDLSLAIVEEALRRSQTEDHGAVNRWLLHQFQALKH</sequence>
<dbReference type="KEGG" id="theu:HPC62_11100"/>
<dbReference type="Proteomes" id="UP000505210">
    <property type="component" value="Chromosome"/>
</dbReference>
<dbReference type="CDD" id="cd06260">
    <property type="entry name" value="DUF820-like"/>
    <property type="match status" value="1"/>
</dbReference>
<dbReference type="InterPro" id="IPR011335">
    <property type="entry name" value="Restrct_endonuc-II-like"/>
</dbReference>
<keyword evidence="3" id="KW-1185">Reference proteome</keyword>
<dbReference type="RefSeq" id="WP_172355645.1">
    <property type="nucleotide sequence ID" value="NZ_CP053661.1"/>
</dbReference>
<dbReference type="PANTHER" id="PTHR35400">
    <property type="entry name" value="SLR1083 PROTEIN"/>
    <property type="match status" value="1"/>
</dbReference>
<evidence type="ECO:0000313" key="2">
    <source>
        <dbReference type="EMBL" id="QKD82655.1"/>
    </source>
</evidence>
<keyword evidence="2" id="KW-0540">Nuclease</keyword>
<reference evidence="2 3" key="1">
    <citation type="submission" date="2020-05" db="EMBL/GenBank/DDBJ databases">
        <title>Complete genome sequence of of a novel Thermoleptolyngbya strain isolated from hot springs of Ganzi, Sichuan China.</title>
        <authorList>
            <person name="Tang J."/>
            <person name="Daroch M."/>
            <person name="Li L."/>
            <person name="Waleron K."/>
            <person name="Waleron M."/>
            <person name="Waleron M."/>
        </authorList>
    </citation>
    <scope>NUCLEOTIDE SEQUENCE [LARGE SCALE GENOMIC DNA]</scope>
    <source>
        <strain evidence="2 3">PKUAC-SCTA183</strain>
    </source>
</reference>
<proteinExistence type="predicted"/>
<protein>
    <submittedName>
        <fullName evidence="2">Uma2 family endonuclease</fullName>
    </submittedName>
</protein>
<dbReference type="Pfam" id="PF05685">
    <property type="entry name" value="Uma2"/>
    <property type="match status" value="1"/>
</dbReference>
<organism evidence="2 3">
    <name type="scientific">Thermoleptolyngbya sichuanensis A183</name>
    <dbReference type="NCBI Taxonomy" id="2737172"/>
    <lineage>
        <taxon>Bacteria</taxon>
        <taxon>Bacillati</taxon>
        <taxon>Cyanobacteriota</taxon>
        <taxon>Cyanophyceae</taxon>
        <taxon>Oculatellales</taxon>
        <taxon>Oculatellaceae</taxon>
        <taxon>Thermoleptolyngbya</taxon>
        <taxon>Thermoleptolyngbya sichuanensis</taxon>
    </lineage>
</organism>
<accession>A0A6M8BJN7</accession>
<dbReference type="Gene3D" id="3.90.1570.10">
    <property type="entry name" value="tt1808, chain A"/>
    <property type="match status" value="1"/>
</dbReference>
<keyword evidence="2" id="KW-0255">Endonuclease</keyword>
<gene>
    <name evidence="2" type="ORF">HPC62_11100</name>
</gene>
<evidence type="ECO:0000259" key="1">
    <source>
        <dbReference type="Pfam" id="PF05685"/>
    </source>
</evidence>
<dbReference type="AlphaFoldDB" id="A0A6M8BJN7"/>
<dbReference type="InterPro" id="IPR012296">
    <property type="entry name" value="Nuclease_put_TT1808"/>
</dbReference>